<dbReference type="AlphaFoldDB" id="E9GVE1"/>
<evidence type="ECO:0000256" key="6">
    <source>
        <dbReference type="ARBA" id="ARBA00022968"/>
    </source>
</evidence>
<dbReference type="OrthoDB" id="6356019at2759"/>
<dbReference type="GO" id="GO:0016758">
    <property type="term" value="F:hexosyltransferase activity"/>
    <property type="evidence" value="ECO:0007669"/>
    <property type="project" value="InterPro"/>
</dbReference>
<sequence length="242" mass="27278">MDSYEILTAKSVALLHWAQQFCSAKVPFVLKCDDDVYVNTGRLHSAVTAITKTIPYYEAGVYGTQIVIDNPPQRKLESKHYVSMELWPWPAYPSYLYGGCYLLGRKALAPLLTAAQSTPYFPFEDLYLIGLCSRKAHVPLWTFDKMFIMENGNRTGDSCFAGESITWQTRSDGQLLESHQTTKKLDENKIKCSGAGGQSAGRGRLGNNVIHFQLIDPAEYQTWSRNVMSLLPVNHNTQQRQT</sequence>
<dbReference type="eggNOG" id="KOG2287">
    <property type="taxonomic scope" value="Eukaryota"/>
</dbReference>
<dbReference type="Gene3D" id="3.90.550.50">
    <property type="match status" value="1"/>
</dbReference>
<keyword evidence="4" id="KW-0808">Transferase</keyword>
<evidence type="ECO:0000313" key="12">
    <source>
        <dbReference type="Proteomes" id="UP000000305"/>
    </source>
</evidence>
<dbReference type="EC" id="2.4.1.-" evidence="10"/>
<dbReference type="KEGG" id="dpx:DAPPUDRAFT_322263"/>
<evidence type="ECO:0000256" key="1">
    <source>
        <dbReference type="ARBA" id="ARBA00004323"/>
    </source>
</evidence>
<keyword evidence="9" id="KW-0472">Membrane</keyword>
<protein>
    <recommendedName>
        <fullName evidence="10">Hexosyltransferase</fullName>
        <ecNumber evidence="10">2.4.1.-</ecNumber>
    </recommendedName>
</protein>
<dbReference type="GO" id="GO:0006493">
    <property type="term" value="P:protein O-linked glycosylation"/>
    <property type="evidence" value="ECO:0000318"/>
    <property type="project" value="GO_Central"/>
</dbReference>
<proteinExistence type="inferred from homology"/>
<dbReference type="InterPro" id="IPR002659">
    <property type="entry name" value="Glyco_trans_31"/>
</dbReference>
<evidence type="ECO:0000256" key="9">
    <source>
        <dbReference type="ARBA" id="ARBA00023136"/>
    </source>
</evidence>
<dbReference type="EMBL" id="GL732568">
    <property type="protein sequence ID" value="EFX76546.1"/>
    <property type="molecule type" value="Genomic_DNA"/>
</dbReference>
<organism evidence="11 12">
    <name type="scientific">Daphnia pulex</name>
    <name type="common">Water flea</name>
    <dbReference type="NCBI Taxonomy" id="6669"/>
    <lineage>
        <taxon>Eukaryota</taxon>
        <taxon>Metazoa</taxon>
        <taxon>Ecdysozoa</taxon>
        <taxon>Arthropoda</taxon>
        <taxon>Crustacea</taxon>
        <taxon>Branchiopoda</taxon>
        <taxon>Diplostraca</taxon>
        <taxon>Cladocera</taxon>
        <taxon>Anomopoda</taxon>
        <taxon>Daphniidae</taxon>
        <taxon>Daphnia</taxon>
    </lineage>
</organism>
<comment type="subcellular location">
    <subcellularLocation>
        <location evidence="1 10">Golgi apparatus membrane</location>
        <topology evidence="1 10">Single-pass type II membrane protein</topology>
    </subcellularLocation>
</comment>
<dbReference type="HOGENOM" id="CLU_1148217_0_0_1"/>
<evidence type="ECO:0000256" key="8">
    <source>
        <dbReference type="ARBA" id="ARBA00023034"/>
    </source>
</evidence>
<evidence type="ECO:0000256" key="3">
    <source>
        <dbReference type="ARBA" id="ARBA00022676"/>
    </source>
</evidence>
<keyword evidence="5" id="KW-0812">Transmembrane</keyword>
<dbReference type="Proteomes" id="UP000000305">
    <property type="component" value="Unassembled WGS sequence"/>
</dbReference>
<dbReference type="GO" id="GO:0016757">
    <property type="term" value="F:glycosyltransferase activity"/>
    <property type="evidence" value="ECO:0000318"/>
    <property type="project" value="GO_Central"/>
</dbReference>
<keyword evidence="8 10" id="KW-0333">Golgi apparatus</keyword>
<evidence type="ECO:0000256" key="4">
    <source>
        <dbReference type="ARBA" id="ARBA00022679"/>
    </source>
</evidence>
<dbReference type="InParanoid" id="E9GVE1"/>
<dbReference type="PANTHER" id="PTHR11214">
    <property type="entry name" value="BETA-1,3-N-ACETYLGLUCOSAMINYLTRANSFERASE"/>
    <property type="match status" value="1"/>
</dbReference>
<evidence type="ECO:0000313" key="11">
    <source>
        <dbReference type="EMBL" id="EFX76546.1"/>
    </source>
</evidence>
<accession>E9GVE1</accession>
<dbReference type="InterPro" id="IPR029044">
    <property type="entry name" value="Nucleotide-diphossugar_trans"/>
</dbReference>
<comment type="similarity">
    <text evidence="2 10">Belongs to the glycosyltransferase 31 family.</text>
</comment>
<name>E9GVE1_DAPPU</name>
<dbReference type="SUPFAM" id="SSF53448">
    <property type="entry name" value="Nucleotide-diphospho-sugar transferases"/>
    <property type="match status" value="1"/>
</dbReference>
<dbReference type="PANTHER" id="PTHR11214:SF334">
    <property type="entry name" value="HEXOSYLTRANSFERASE"/>
    <property type="match status" value="1"/>
</dbReference>
<keyword evidence="6" id="KW-0735">Signal-anchor</keyword>
<keyword evidence="3 10" id="KW-0328">Glycosyltransferase</keyword>
<reference evidence="11 12" key="1">
    <citation type="journal article" date="2011" name="Science">
        <title>The ecoresponsive genome of Daphnia pulex.</title>
        <authorList>
            <person name="Colbourne J.K."/>
            <person name="Pfrender M.E."/>
            <person name="Gilbert D."/>
            <person name="Thomas W.K."/>
            <person name="Tucker A."/>
            <person name="Oakley T.H."/>
            <person name="Tokishita S."/>
            <person name="Aerts A."/>
            <person name="Arnold G.J."/>
            <person name="Basu M.K."/>
            <person name="Bauer D.J."/>
            <person name="Caceres C.E."/>
            <person name="Carmel L."/>
            <person name="Casola C."/>
            <person name="Choi J.H."/>
            <person name="Detter J.C."/>
            <person name="Dong Q."/>
            <person name="Dusheyko S."/>
            <person name="Eads B.D."/>
            <person name="Frohlich T."/>
            <person name="Geiler-Samerotte K.A."/>
            <person name="Gerlach D."/>
            <person name="Hatcher P."/>
            <person name="Jogdeo S."/>
            <person name="Krijgsveld J."/>
            <person name="Kriventseva E.V."/>
            <person name="Kultz D."/>
            <person name="Laforsch C."/>
            <person name="Lindquist E."/>
            <person name="Lopez J."/>
            <person name="Manak J.R."/>
            <person name="Muller J."/>
            <person name="Pangilinan J."/>
            <person name="Patwardhan R.P."/>
            <person name="Pitluck S."/>
            <person name="Pritham E.J."/>
            <person name="Rechtsteiner A."/>
            <person name="Rho M."/>
            <person name="Rogozin I.B."/>
            <person name="Sakarya O."/>
            <person name="Salamov A."/>
            <person name="Schaack S."/>
            <person name="Shapiro H."/>
            <person name="Shiga Y."/>
            <person name="Skalitzky C."/>
            <person name="Smith Z."/>
            <person name="Souvorov A."/>
            <person name="Sung W."/>
            <person name="Tang Z."/>
            <person name="Tsuchiya D."/>
            <person name="Tu H."/>
            <person name="Vos H."/>
            <person name="Wang M."/>
            <person name="Wolf Y.I."/>
            <person name="Yamagata H."/>
            <person name="Yamada T."/>
            <person name="Ye Y."/>
            <person name="Shaw J.R."/>
            <person name="Andrews J."/>
            <person name="Crease T.J."/>
            <person name="Tang H."/>
            <person name="Lucas S.M."/>
            <person name="Robertson H.M."/>
            <person name="Bork P."/>
            <person name="Koonin E.V."/>
            <person name="Zdobnov E.M."/>
            <person name="Grigoriev I.V."/>
            <person name="Lynch M."/>
            <person name="Boore J.L."/>
        </authorList>
    </citation>
    <scope>NUCLEOTIDE SEQUENCE [LARGE SCALE GENOMIC DNA]</scope>
</reference>
<evidence type="ECO:0000256" key="10">
    <source>
        <dbReference type="RuleBase" id="RU363063"/>
    </source>
</evidence>
<gene>
    <name evidence="11" type="ORF">DAPPUDRAFT_322263</name>
</gene>
<evidence type="ECO:0000256" key="5">
    <source>
        <dbReference type="ARBA" id="ARBA00022692"/>
    </source>
</evidence>
<dbReference type="Pfam" id="PF01762">
    <property type="entry name" value="Galactosyl_T"/>
    <property type="match status" value="1"/>
</dbReference>
<evidence type="ECO:0000256" key="7">
    <source>
        <dbReference type="ARBA" id="ARBA00022989"/>
    </source>
</evidence>
<evidence type="ECO:0000256" key="2">
    <source>
        <dbReference type="ARBA" id="ARBA00008661"/>
    </source>
</evidence>
<keyword evidence="12" id="KW-1185">Reference proteome</keyword>
<dbReference type="GO" id="GO:0000139">
    <property type="term" value="C:Golgi membrane"/>
    <property type="evidence" value="ECO:0000318"/>
    <property type="project" value="GO_Central"/>
</dbReference>
<dbReference type="PhylomeDB" id="E9GVE1"/>
<keyword evidence="7" id="KW-1133">Transmembrane helix</keyword>